<dbReference type="KEGG" id="vta:B1566"/>
<sequence>MPSKASVASFNMKGLIVFHDRMIDGNTNGERKSIAKNQRKKLIALGSMLSTESLFTMELPPQMIIVNSGNR</sequence>
<dbReference type="Proteomes" id="UP000235828">
    <property type="component" value="Chromosome B"/>
</dbReference>
<dbReference type="EMBL" id="LT960612">
    <property type="protein sequence ID" value="SON53177.1"/>
    <property type="molecule type" value="Genomic_DNA"/>
</dbReference>
<protein>
    <submittedName>
        <fullName evidence="1">Uncharacterized protein</fullName>
    </submittedName>
</protein>
<name>A0A2N8ZMS1_9VIBR</name>
<organism evidence="1 2">
    <name type="scientific">Vibrio tapetis subsp. tapetis</name>
    <dbReference type="NCBI Taxonomy" id="1671868"/>
    <lineage>
        <taxon>Bacteria</taxon>
        <taxon>Pseudomonadati</taxon>
        <taxon>Pseudomonadota</taxon>
        <taxon>Gammaproteobacteria</taxon>
        <taxon>Vibrionales</taxon>
        <taxon>Vibrionaceae</taxon>
        <taxon>Vibrio</taxon>
    </lineage>
</organism>
<proteinExistence type="predicted"/>
<evidence type="ECO:0000313" key="1">
    <source>
        <dbReference type="EMBL" id="SON53177.1"/>
    </source>
</evidence>
<evidence type="ECO:0000313" key="2">
    <source>
        <dbReference type="Proteomes" id="UP000235828"/>
    </source>
</evidence>
<reference evidence="1 2" key="1">
    <citation type="submission" date="2017-10" db="EMBL/GenBank/DDBJ databases">
        <authorList>
            <person name="Banno H."/>
            <person name="Chua N.-H."/>
        </authorList>
    </citation>
    <scope>NUCLEOTIDE SEQUENCE [LARGE SCALE GENOMIC DNA]</scope>
    <source>
        <strain evidence="1">Vibrio tapetis CECT4600</strain>
    </source>
</reference>
<dbReference type="AlphaFoldDB" id="A0A2N8ZMS1"/>
<gene>
    <name evidence="1" type="ORF">VTAP4600_B1566</name>
</gene>
<keyword evidence="2" id="KW-1185">Reference proteome</keyword>
<accession>A0A2N8ZMS1</accession>